<dbReference type="EMBL" id="AHFK01000041">
    <property type="protein sequence ID" value="EOQ14612.1"/>
    <property type="molecule type" value="Genomic_DNA"/>
</dbReference>
<dbReference type="InterPro" id="IPR027417">
    <property type="entry name" value="P-loop_NTPase"/>
</dbReference>
<dbReference type="InterPro" id="IPR002611">
    <property type="entry name" value="IstB_ATP-bd"/>
</dbReference>
<dbReference type="SUPFAM" id="SSF52540">
    <property type="entry name" value="P-loop containing nucleoside triphosphate hydrolases"/>
    <property type="match status" value="1"/>
</dbReference>
<gene>
    <name evidence="2" type="ORF">IKC_03596</name>
</gene>
<feature type="domain" description="IstB-like ATP-binding" evidence="1">
    <location>
        <begin position="2"/>
        <end position="103"/>
    </location>
</feature>
<proteinExistence type="predicted"/>
<evidence type="ECO:0000313" key="3">
    <source>
        <dbReference type="Proteomes" id="UP000014028"/>
    </source>
</evidence>
<dbReference type="GO" id="GO:0005524">
    <property type="term" value="F:ATP binding"/>
    <property type="evidence" value="ECO:0007669"/>
    <property type="project" value="InterPro"/>
</dbReference>
<dbReference type="Gene3D" id="3.40.50.300">
    <property type="entry name" value="P-loop containing nucleotide triphosphate hydrolases"/>
    <property type="match status" value="1"/>
</dbReference>
<name>A0A9W5VT04_BACCE</name>
<feature type="non-terminal residue" evidence="2">
    <location>
        <position position="1"/>
    </location>
</feature>
<accession>A0A9W5VT04</accession>
<dbReference type="GO" id="GO:0006260">
    <property type="term" value="P:DNA replication"/>
    <property type="evidence" value="ECO:0007669"/>
    <property type="project" value="TreeGrafter"/>
</dbReference>
<comment type="caution">
    <text evidence="2">The sequence shown here is derived from an EMBL/GenBank/DDBJ whole genome shotgun (WGS) entry which is preliminary data.</text>
</comment>
<dbReference type="RefSeq" id="WP_016122593.1">
    <property type="nucleotide sequence ID" value="NZ_KB976829.1"/>
</dbReference>
<reference evidence="2 3" key="1">
    <citation type="submission" date="2012-12" db="EMBL/GenBank/DDBJ databases">
        <title>The Genome Sequence of Bacillus cereus VD184.</title>
        <authorList>
            <consortium name="The Broad Institute Genome Sequencing Platform"/>
            <consortium name="The Broad Institute Genome Sequencing Center for Infectious Disease"/>
            <person name="Feldgarden M."/>
            <person name="Van der Auwera G.A."/>
            <person name="Mahillon J."/>
            <person name="Duprez V."/>
            <person name="Timmery S."/>
            <person name="Mattelet C."/>
            <person name="Dierick K."/>
            <person name="Sun M."/>
            <person name="Yu Z."/>
            <person name="Zhu L."/>
            <person name="Hu X."/>
            <person name="Shank E.B."/>
            <person name="Swiecicka I."/>
            <person name="Hansen B.M."/>
            <person name="Andrup L."/>
            <person name="Walker B."/>
            <person name="Young S.K."/>
            <person name="Zeng Q."/>
            <person name="Gargeya S."/>
            <person name="Fitzgerald M."/>
            <person name="Haas B."/>
            <person name="Abouelleil A."/>
            <person name="Alvarado L."/>
            <person name="Arachchi H.M."/>
            <person name="Berlin A.M."/>
            <person name="Chapman S.B."/>
            <person name="Dewar J."/>
            <person name="Goldberg J."/>
            <person name="Griggs A."/>
            <person name="Gujja S."/>
            <person name="Hansen M."/>
            <person name="Howarth C."/>
            <person name="Imamovic A."/>
            <person name="Larimer J."/>
            <person name="McCowan C."/>
            <person name="Murphy C."/>
            <person name="Neiman D."/>
            <person name="Pearson M."/>
            <person name="Priest M."/>
            <person name="Roberts A."/>
            <person name="Saif S."/>
            <person name="Shea T."/>
            <person name="Sisk P."/>
            <person name="Sykes S."/>
            <person name="Wortman J."/>
            <person name="Nusbaum C."/>
            <person name="Birren B."/>
        </authorList>
    </citation>
    <scope>NUCLEOTIDE SEQUENCE [LARGE SCALE GENOMIC DNA]</scope>
    <source>
        <strain evidence="2 3">VD184</strain>
    </source>
</reference>
<sequence>LLEEALKQGNLTRIKKQIEACDLLILDELGYVPFQKQGAELLFHIIADCYEQKSVIVTSNLEFGQWNRIFGDNRLTSALVDRLVHHAHIIAFTGESYRLRNALSSGNTKINI</sequence>
<protein>
    <recommendedName>
        <fullName evidence="1">IstB-like ATP-binding domain-containing protein</fullName>
    </recommendedName>
</protein>
<evidence type="ECO:0000313" key="2">
    <source>
        <dbReference type="EMBL" id="EOQ14612.1"/>
    </source>
</evidence>
<dbReference type="Pfam" id="PF01695">
    <property type="entry name" value="IstB_IS21"/>
    <property type="match status" value="1"/>
</dbReference>
<organism evidence="2 3">
    <name type="scientific">Bacillus cereus VD184</name>
    <dbReference type="NCBI Taxonomy" id="1053242"/>
    <lineage>
        <taxon>Bacteria</taxon>
        <taxon>Bacillati</taxon>
        <taxon>Bacillota</taxon>
        <taxon>Bacilli</taxon>
        <taxon>Bacillales</taxon>
        <taxon>Bacillaceae</taxon>
        <taxon>Bacillus</taxon>
        <taxon>Bacillus cereus group</taxon>
    </lineage>
</organism>
<dbReference type="Proteomes" id="UP000014028">
    <property type="component" value="Unassembled WGS sequence"/>
</dbReference>
<dbReference type="AlphaFoldDB" id="A0A9W5VT04"/>
<dbReference type="PANTHER" id="PTHR30050">
    <property type="entry name" value="CHROMOSOMAL REPLICATION INITIATOR PROTEIN DNAA"/>
    <property type="match status" value="1"/>
</dbReference>
<evidence type="ECO:0000259" key="1">
    <source>
        <dbReference type="Pfam" id="PF01695"/>
    </source>
</evidence>
<dbReference type="PANTHER" id="PTHR30050:SF4">
    <property type="entry name" value="ATP-BINDING PROTEIN RV3427C IN INSERTION SEQUENCE-RELATED"/>
    <property type="match status" value="1"/>
</dbReference>